<accession>A0ABW0BIH0</accession>
<protein>
    <recommendedName>
        <fullName evidence="4">Copper chaperone PCu(A)C</fullName>
    </recommendedName>
</protein>
<comment type="caution">
    <text evidence="2">The sequence shown here is derived from an EMBL/GenBank/DDBJ whole genome shotgun (WGS) entry which is preliminary data.</text>
</comment>
<name>A0ABW0BIH0_9ACTN</name>
<keyword evidence="3" id="KW-1185">Reference proteome</keyword>
<reference evidence="3" key="1">
    <citation type="journal article" date="2019" name="Int. J. Syst. Evol. Microbiol.">
        <title>The Global Catalogue of Microorganisms (GCM) 10K type strain sequencing project: providing services to taxonomists for standard genome sequencing and annotation.</title>
        <authorList>
            <consortium name="The Broad Institute Genomics Platform"/>
            <consortium name="The Broad Institute Genome Sequencing Center for Infectious Disease"/>
            <person name="Wu L."/>
            <person name="Ma J."/>
        </authorList>
    </citation>
    <scope>NUCLEOTIDE SEQUENCE [LARGE SCALE GENOMIC DNA]</scope>
    <source>
        <strain evidence="3">DFY41</strain>
    </source>
</reference>
<organism evidence="2 3">
    <name type="scientific">Nocardioides taihuensis</name>
    <dbReference type="NCBI Taxonomy" id="1835606"/>
    <lineage>
        <taxon>Bacteria</taxon>
        <taxon>Bacillati</taxon>
        <taxon>Actinomycetota</taxon>
        <taxon>Actinomycetes</taxon>
        <taxon>Propionibacteriales</taxon>
        <taxon>Nocardioidaceae</taxon>
        <taxon>Nocardioides</taxon>
    </lineage>
</organism>
<evidence type="ECO:0000313" key="3">
    <source>
        <dbReference type="Proteomes" id="UP001596087"/>
    </source>
</evidence>
<keyword evidence="1" id="KW-1133">Transmembrane helix</keyword>
<dbReference type="EMBL" id="JBHSKD010000009">
    <property type="protein sequence ID" value="MFC5177134.1"/>
    <property type="molecule type" value="Genomic_DNA"/>
</dbReference>
<gene>
    <name evidence="2" type="ORF">ACFPGP_10655</name>
</gene>
<evidence type="ECO:0000313" key="2">
    <source>
        <dbReference type="EMBL" id="MFC5177134.1"/>
    </source>
</evidence>
<dbReference type="RefSeq" id="WP_378589905.1">
    <property type="nucleotide sequence ID" value="NZ_JBHSKD010000009.1"/>
</dbReference>
<dbReference type="Proteomes" id="UP001596087">
    <property type="component" value="Unassembled WGS sequence"/>
</dbReference>
<sequence length="162" mass="17433">MSDTTSADAAGPAPRRRRTRRWVALGVAVTALLLVWGPWRGVADVRDGTTAVSRQEMAARHGIDVNLVAVTAAGGLIELRMQVTDPDRADLVVNDPAQRPVLVAEDTGETLAMAAPPHHRDELQLGRQYFFLMANAQGALHEGAEVTLVVGDSRLEHLEVQG</sequence>
<keyword evidence="1" id="KW-0812">Transmembrane</keyword>
<proteinExistence type="predicted"/>
<evidence type="ECO:0008006" key="4">
    <source>
        <dbReference type="Google" id="ProtNLM"/>
    </source>
</evidence>
<keyword evidence="1" id="KW-0472">Membrane</keyword>
<feature type="transmembrane region" description="Helical" evidence="1">
    <location>
        <begin position="22"/>
        <end position="39"/>
    </location>
</feature>
<evidence type="ECO:0000256" key="1">
    <source>
        <dbReference type="SAM" id="Phobius"/>
    </source>
</evidence>